<dbReference type="PANTHER" id="PTHR36510">
    <property type="entry name" value="GLUTAMATE--CYSTEINE LIGASE 2-RELATED"/>
    <property type="match status" value="1"/>
</dbReference>
<evidence type="ECO:0000256" key="2">
    <source>
        <dbReference type="ARBA" id="ARBA00022741"/>
    </source>
</evidence>
<dbReference type="NCBIfam" id="NF010043">
    <property type="entry name" value="PRK13517.1-3"/>
    <property type="match status" value="1"/>
</dbReference>
<dbReference type="Proteomes" id="UP000546162">
    <property type="component" value="Unassembled WGS sequence"/>
</dbReference>
<comment type="function">
    <text evidence="5">ATP-dependent carboxylate-amine ligase which exhibits weak glutamate--cysteine ligase activity.</text>
</comment>
<dbReference type="InterPro" id="IPR050141">
    <property type="entry name" value="GCL_type2/YbdK_subfam"/>
</dbReference>
<gene>
    <name evidence="6" type="ORF">BJY16_005472</name>
</gene>
<evidence type="ECO:0000313" key="6">
    <source>
        <dbReference type="EMBL" id="MBB4742013.1"/>
    </source>
</evidence>
<organism evidence="6 7">
    <name type="scientific">Actinoplanes octamycinicus</name>
    <dbReference type="NCBI Taxonomy" id="135948"/>
    <lineage>
        <taxon>Bacteria</taxon>
        <taxon>Bacillati</taxon>
        <taxon>Actinomycetota</taxon>
        <taxon>Actinomycetes</taxon>
        <taxon>Micromonosporales</taxon>
        <taxon>Micromonosporaceae</taxon>
        <taxon>Actinoplanes</taxon>
    </lineage>
</organism>
<dbReference type="InterPro" id="IPR011793">
    <property type="entry name" value="YbdK"/>
</dbReference>
<keyword evidence="1 5" id="KW-0436">Ligase</keyword>
<keyword evidence="7" id="KW-1185">Reference proteome</keyword>
<evidence type="ECO:0000313" key="7">
    <source>
        <dbReference type="Proteomes" id="UP000546162"/>
    </source>
</evidence>
<dbReference type="Pfam" id="PF04107">
    <property type="entry name" value="GCS2"/>
    <property type="match status" value="1"/>
</dbReference>
<evidence type="ECO:0000256" key="1">
    <source>
        <dbReference type="ARBA" id="ARBA00022598"/>
    </source>
</evidence>
<dbReference type="GO" id="GO:0042398">
    <property type="term" value="P:modified amino acid biosynthetic process"/>
    <property type="evidence" value="ECO:0007669"/>
    <property type="project" value="InterPro"/>
</dbReference>
<dbReference type="NCBIfam" id="NF010044">
    <property type="entry name" value="PRK13517.1-4"/>
    <property type="match status" value="1"/>
</dbReference>
<comment type="similarity">
    <text evidence="5">Belongs to the glutamate--cysteine ligase type 2 family. YbdK subfamily.</text>
</comment>
<evidence type="ECO:0000256" key="4">
    <source>
        <dbReference type="ARBA" id="ARBA00048819"/>
    </source>
</evidence>
<protein>
    <recommendedName>
        <fullName evidence="5">Putative glutamate--cysteine ligase 2</fullName>
        <ecNumber evidence="5">6.3.2.2</ecNumber>
    </recommendedName>
    <alternativeName>
        <fullName evidence="5">Gamma-glutamylcysteine synthetase 2</fullName>
        <shortName evidence="5">GCS 2</shortName>
        <shortName evidence="5">Gamma-GCS 2</shortName>
    </alternativeName>
</protein>
<keyword evidence="3 5" id="KW-0067">ATP-binding</keyword>
<dbReference type="AlphaFoldDB" id="A0A7W7H166"/>
<dbReference type="SUPFAM" id="SSF55931">
    <property type="entry name" value="Glutamine synthetase/guanido kinase"/>
    <property type="match status" value="1"/>
</dbReference>
<dbReference type="PANTHER" id="PTHR36510:SF1">
    <property type="entry name" value="GLUTAMATE--CYSTEINE LIGASE 2-RELATED"/>
    <property type="match status" value="1"/>
</dbReference>
<dbReference type="GO" id="GO:0004357">
    <property type="term" value="F:glutamate-cysteine ligase activity"/>
    <property type="evidence" value="ECO:0007669"/>
    <property type="project" value="UniProtKB-EC"/>
</dbReference>
<dbReference type="NCBIfam" id="TIGR02050">
    <property type="entry name" value="gshA_cyan_rel"/>
    <property type="match status" value="1"/>
</dbReference>
<evidence type="ECO:0000256" key="3">
    <source>
        <dbReference type="ARBA" id="ARBA00022840"/>
    </source>
</evidence>
<accession>A0A7W7H166</accession>
<keyword evidence="2 5" id="KW-0547">Nucleotide-binding</keyword>
<dbReference type="EC" id="6.3.2.2" evidence="5"/>
<dbReference type="RefSeq" id="WP_185042434.1">
    <property type="nucleotide sequence ID" value="NZ_BAABFG010000005.1"/>
</dbReference>
<comment type="catalytic activity">
    <reaction evidence="4 5">
        <text>L-cysteine + L-glutamate + ATP = gamma-L-glutamyl-L-cysteine + ADP + phosphate + H(+)</text>
        <dbReference type="Rhea" id="RHEA:13285"/>
        <dbReference type="ChEBI" id="CHEBI:15378"/>
        <dbReference type="ChEBI" id="CHEBI:29985"/>
        <dbReference type="ChEBI" id="CHEBI:30616"/>
        <dbReference type="ChEBI" id="CHEBI:35235"/>
        <dbReference type="ChEBI" id="CHEBI:43474"/>
        <dbReference type="ChEBI" id="CHEBI:58173"/>
        <dbReference type="ChEBI" id="CHEBI:456216"/>
        <dbReference type="EC" id="6.3.2.2"/>
    </reaction>
</comment>
<name>A0A7W7H166_9ACTN</name>
<dbReference type="InterPro" id="IPR006336">
    <property type="entry name" value="GCS2"/>
</dbReference>
<sequence>MKIDFSSSQRSRLGIEWEIACVDRRSGELAPAAPELISRIGAADGFPHVTTELLTNTIEVVSAPHHRVRDAVADLTRLVERAGTVAEPMGVDLMSAGTHPFSQWFQQQVTPGKPRYDTLIDRTRWWGRQMMIWGVHVHVAVENRNKVFPIIDGLLTYLPHFQALSASSPFWAGETTGYASNRALMFQQLPTAGLPPQFARWKQFETMVADLKHTGVIEELNELRWDIRPSPRWGTIEIRTFDGISSADEIGALAALTQCLVEHFSREIDAGRTVPRMQPWFVRENKWRAARYGLDAIIIQNAAGDERLVTKDLDQLLPTLEPIAEALGCAAELEAVRDIVDRGASYQRQLQVAAVNDGSLKAVVASLVRELREGLRC</sequence>
<evidence type="ECO:0000256" key="5">
    <source>
        <dbReference type="HAMAP-Rule" id="MF_01609"/>
    </source>
</evidence>
<dbReference type="HAMAP" id="MF_01609">
    <property type="entry name" value="Glu_cys_ligase_2"/>
    <property type="match status" value="1"/>
</dbReference>
<proteinExistence type="inferred from homology"/>
<reference evidence="6 7" key="1">
    <citation type="submission" date="2020-08" db="EMBL/GenBank/DDBJ databases">
        <title>Sequencing the genomes of 1000 actinobacteria strains.</title>
        <authorList>
            <person name="Klenk H.-P."/>
        </authorList>
    </citation>
    <scope>NUCLEOTIDE SEQUENCE [LARGE SCALE GENOMIC DNA]</scope>
    <source>
        <strain evidence="6 7">DSM 45809</strain>
    </source>
</reference>
<dbReference type="NCBIfam" id="NF010042">
    <property type="entry name" value="PRK13517.1-2"/>
    <property type="match status" value="1"/>
</dbReference>
<comment type="caution">
    <text evidence="6">The sequence shown here is derived from an EMBL/GenBank/DDBJ whole genome shotgun (WGS) entry which is preliminary data.</text>
</comment>
<dbReference type="InterPro" id="IPR014746">
    <property type="entry name" value="Gln_synth/guanido_kin_cat_dom"/>
</dbReference>
<dbReference type="EMBL" id="JACHNB010000001">
    <property type="protein sequence ID" value="MBB4742013.1"/>
    <property type="molecule type" value="Genomic_DNA"/>
</dbReference>
<dbReference type="Gene3D" id="3.30.590.20">
    <property type="match status" value="1"/>
</dbReference>
<dbReference type="GO" id="GO:0005524">
    <property type="term" value="F:ATP binding"/>
    <property type="evidence" value="ECO:0007669"/>
    <property type="project" value="UniProtKB-KW"/>
</dbReference>